<sequence length="50" mass="5338">PIATKPADINQTTTEPAEATTPVTKILPTMVSVTTTLMTKPQIEMTPVDI</sequence>
<dbReference type="AlphaFoldDB" id="A0A818XAG6"/>
<reference evidence="2" key="1">
    <citation type="submission" date="2021-02" db="EMBL/GenBank/DDBJ databases">
        <authorList>
            <person name="Nowell W R."/>
        </authorList>
    </citation>
    <scope>NUCLEOTIDE SEQUENCE</scope>
</reference>
<feature type="non-terminal residue" evidence="2">
    <location>
        <position position="1"/>
    </location>
</feature>
<evidence type="ECO:0000313" key="3">
    <source>
        <dbReference type="Proteomes" id="UP000663844"/>
    </source>
</evidence>
<protein>
    <submittedName>
        <fullName evidence="2">Uncharacterized protein</fullName>
    </submittedName>
</protein>
<feature type="region of interest" description="Disordered" evidence="1">
    <location>
        <begin position="1"/>
        <end position="20"/>
    </location>
</feature>
<name>A0A818XAG6_9BILA</name>
<organism evidence="2 3">
    <name type="scientific">Adineta steineri</name>
    <dbReference type="NCBI Taxonomy" id="433720"/>
    <lineage>
        <taxon>Eukaryota</taxon>
        <taxon>Metazoa</taxon>
        <taxon>Spiralia</taxon>
        <taxon>Gnathifera</taxon>
        <taxon>Rotifera</taxon>
        <taxon>Eurotatoria</taxon>
        <taxon>Bdelloidea</taxon>
        <taxon>Adinetida</taxon>
        <taxon>Adinetidae</taxon>
        <taxon>Adineta</taxon>
    </lineage>
</organism>
<dbReference type="EMBL" id="CAJOAZ010000935">
    <property type="protein sequence ID" value="CAF3737698.1"/>
    <property type="molecule type" value="Genomic_DNA"/>
</dbReference>
<dbReference type="Proteomes" id="UP000663844">
    <property type="component" value="Unassembled WGS sequence"/>
</dbReference>
<evidence type="ECO:0000313" key="2">
    <source>
        <dbReference type="EMBL" id="CAF3737698.1"/>
    </source>
</evidence>
<accession>A0A818XAG6</accession>
<proteinExistence type="predicted"/>
<comment type="caution">
    <text evidence="2">The sequence shown here is derived from an EMBL/GenBank/DDBJ whole genome shotgun (WGS) entry which is preliminary data.</text>
</comment>
<evidence type="ECO:0000256" key="1">
    <source>
        <dbReference type="SAM" id="MobiDB-lite"/>
    </source>
</evidence>
<gene>
    <name evidence="2" type="ORF">OXD698_LOCUS14681</name>
</gene>